<dbReference type="OrthoDB" id="290444at2"/>
<dbReference type="KEGG" id="chya:V22_21600"/>
<evidence type="ECO:0000313" key="1">
    <source>
        <dbReference type="EMBL" id="QDT64915.1"/>
    </source>
</evidence>
<dbReference type="EMBL" id="CP036316">
    <property type="protein sequence ID" value="QDT64915.1"/>
    <property type="molecule type" value="Genomic_DNA"/>
</dbReference>
<gene>
    <name evidence="1" type="ORF">V22_21600</name>
</gene>
<name>A0A517T955_9PLAN</name>
<organism evidence="1 2">
    <name type="scientific">Calycomorphotria hydatis</name>
    <dbReference type="NCBI Taxonomy" id="2528027"/>
    <lineage>
        <taxon>Bacteria</taxon>
        <taxon>Pseudomonadati</taxon>
        <taxon>Planctomycetota</taxon>
        <taxon>Planctomycetia</taxon>
        <taxon>Planctomycetales</taxon>
        <taxon>Planctomycetaceae</taxon>
        <taxon>Calycomorphotria</taxon>
    </lineage>
</organism>
<protein>
    <submittedName>
        <fullName evidence="1">Uncharacterized protein</fullName>
    </submittedName>
</protein>
<proteinExistence type="predicted"/>
<keyword evidence="2" id="KW-1185">Reference proteome</keyword>
<dbReference type="Proteomes" id="UP000319976">
    <property type="component" value="Chromosome"/>
</dbReference>
<dbReference type="AlphaFoldDB" id="A0A517T955"/>
<sequence length="102" mass="11513">MEGCLQRIARQLTDYEDARQAVVNLREDCIRCLGDLNPPARFQSEIGSLLKELDEVKPSFPSQPRSSILYDREGLGKVGRDRAKRIVTRIEALSRDLANLNG</sequence>
<reference evidence="1 2" key="1">
    <citation type="submission" date="2019-02" db="EMBL/GenBank/DDBJ databases">
        <title>Deep-cultivation of Planctomycetes and their phenomic and genomic characterization uncovers novel biology.</title>
        <authorList>
            <person name="Wiegand S."/>
            <person name="Jogler M."/>
            <person name="Boedeker C."/>
            <person name="Pinto D."/>
            <person name="Vollmers J."/>
            <person name="Rivas-Marin E."/>
            <person name="Kohn T."/>
            <person name="Peeters S.H."/>
            <person name="Heuer A."/>
            <person name="Rast P."/>
            <person name="Oberbeckmann S."/>
            <person name="Bunk B."/>
            <person name="Jeske O."/>
            <person name="Meyerdierks A."/>
            <person name="Storesund J.E."/>
            <person name="Kallscheuer N."/>
            <person name="Luecker S."/>
            <person name="Lage O.M."/>
            <person name="Pohl T."/>
            <person name="Merkel B.J."/>
            <person name="Hornburger P."/>
            <person name="Mueller R.-W."/>
            <person name="Bruemmer F."/>
            <person name="Labrenz M."/>
            <person name="Spormann A.M."/>
            <person name="Op den Camp H."/>
            <person name="Overmann J."/>
            <person name="Amann R."/>
            <person name="Jetten M.S.M."/>
            <person name="Mascher T."/>
            <person name="Medema M.H."/>
            <person name="Devos D.P."/>
            <person name="Kaster A.-K."/>
            <person name="Ovreas L."/>
            <person name="Rohde M."/>
            <person name="Galperin M.Y."/>
            <person name="Jogler C."/>
        </authorList>
    </citation>
    <scope>NUCLEOTIDE SEQUENCE [LARGE SCALE GENOMIC DNA]</scope>
    <source>
        <strain evidence="1 2">V22</strain>
    </source>
</reference>
<accession>A0A517T955</accession>
<dbReference type="RefSeq" id="WP_145262477.1">
    <property type="nucleotide sequence ID" value="NZ_CP036316.1"/>
</dbReference>
<evidence type="ECO:0000313" key="2">
    <source>
        <dbReference type="Proteomes" id="UP000319976"/>
    </source>
</evidence>